<reference evidence="2 3" key="1">
    <citation type="journal article" date="2023" name="G3 (Bethesda)">
        <title>A chromosome-length genome assembly and annotation of blackberry (Rubus argutus, cv. 'Hillquist').</title>
        <authorList>
            <person name="Bruna T."/>
            <person name="Aryal R."/>
            <person name="Dudchenko O."/>
            <person name="Sargent D.J."/>
            <person name="Mead D."/>
            <person name="Buti M."/>
            <person name="Cavallini A."/>
            <person name="Hytonen T."/>
            <person name="Andres J."/>
            <person name="Pham M."/>
            <person name="Weisz D."/>
            <person name="Mascagni F."/>
            <person name="Usai G."/>
            <person name="Natali L."/>
            <person name="Bassil N."/>
            <person name="Fernandez G.E."/>
            <person name="Lomsadze A."/>
            <person name="Armour M."/>
            <person name="Olukolu B."/>
            <person name="Poorten T."/>
            <person name="Britton C."/>
            <person name="Davik J."/>
            <person name="Ashrafi H."/>
            <person name="Aiden E.L."/>
            <person name="Borodovsky M."/>
            <person name="Worthington M."/>
        </authorList>
    </citation>
    <scope>NUCLEOTIDE SEQUENCE [LARGE SCALE GENOMIC DNA]</scope>
    <source>
        <strain evidence="2">PI 553951</strain>
    </source>
</reference>
<accession>A0AAW1YBT8</accession>
<evidence type="ECO:0000256" key="1">
    <source>
        <dbReference type="SAM" id="SignalP"/>
    </source>
</evidence>
<dbReference type="PROSITE" id="PS51257">
    <property type="entry name" value="PROKAR_LIPOPROTEIN"/>
    <property type="match status" value="1"/>
</dbReference>
<dbReference type="AlphaFoldDB" id="A0AAW1YBT8"/>
<name>A0AAW1YBT8_RUBAR</name>
<evidence type="ECO:0000313" key="3">
    <source>
        <dbReference type="Proteomes" id="UP001457282"/>
    </source>
</evidence>
<feature type="signal peptide" evidence="1">
    <location>
        <begin position="1"/>
        <end position="29"/>
    </location>
</feature>
<organism evidence="2 3">
    <name type="scientific">Rubus argutus</name>
    <name type="common">Southern blackberry</name>
    <dbReference type="NCBI Taxonomy" id="59490"/>
    <lineage>
        <taxon>Eukaryota</taxon>
        <taxon>Viridiplantae</taxon>
        <taxon>Streptophyta</taxon>
        <taxon>Embryophyta</taxon>
        <taxon>Tracheophyta</taxon>
        <taxon>Spermatophyta</taxon>
        <taxon>Magnoliopsida</taxon>
        <taxon>eudicotyledons</taxon>
        <taxon>Gunneridae</taxon>
        <taxon>Pentapetalae</taxon>
        <taxon>rosids</taxon>
        <taxon>fabids</taxon>
        <taxon>Rosales</taxon>
        <taxon>Rosaceae</taxon>
        <taxon>Rosoideae</taxon>
        <taxon>Rosoideae incertae sedis</taxon>
        <taxon>Rubus</taxon>
    </lineage>
</organism>
<keyword evidence="3" id="KW-1185">Reference proteome</keyword>
<keyword evidence="1" id="KW-0732">Signal</keyword>
<dbReference type="EMBL" id="JBEDUW010000002">
    <property type="protein sequence ID" value="KAK9946640.1"/>
    <property type="molecule type" value="Genomic_DNA"/>
</dbReference>
<feature type="chain" id="PRO_5043699476" evidence="1">
    <location>
        <begin position="30"/>
        <end position="112"/>
    </location>
</feature>
<dbReference type="Proteomes" id="UP001457282">
    <property type="component" value="Unassembled WGS sequence"/>
</dbReference>
<sequence length="112" mass="12068">MEKAMSWVLVFFVIASCAPLFSRFPEAEAVEFCHKNADCKRGLCAGSLALCVNGVCTCEVSRDESAAAPESEPNAPPVLQKCSNVGDCKNMNCLPVIPVHRDCVNGECKCVR</sequence>
<comment type="caution">
    <text evidence="2">The sequence shown here is derived from an EMBL/GenBank/DDBJ whole genome shotgun (WGS) entry which is preliminary data.</text>
</comment>
<gene>
    <name evidence="2" type="ORF">M0R45_012091</name>
</gene>
<evidence type="ECO:0000313" key="2">
    <source>
        <dbReference type="EMBL" id="KAK9946640.1"/>
    </source>
</evidence>
<proteinExistence type="predicted"/>
<protein>
    <submittedName>
        <fullName evidence="2">Uncharacterized protein</fullName>
    </submittedName>
</protein>